<dbReference type="EMBL" id="CP060244">
    <property type="protein sequence ID" value="QNT78278.1"/>
    <property type="molecule type" value="Genomic_DNA"/>
</dbReference>
<reference evidence="3 4" key="1">
    <citation type="submission" date="2020-08" db="EMBL/GenBank/DDBJ databases">
        <title>Complete genome sequence of Entomobacter blattae G55GP.</title>
        <authorList>
            <person name="Poehlein A."/>
            <person name="Guzman J."/>
            <person name="Daniel R."/>
            <person name="Vilcinskas A."/>
        </authorList>
    </citation>
    <scope>NUCLEOTIDE SEQUENCE [LARGE SCALE GENOMIC DNA]</scope>
    <source>
        <strain evidence="3 4">G55GP</strain>
    </source>
</reference>
<feature type="domain" description="Phage neck terminator protein gp12-like" evidence="2">
    <location>
        <begin position="35"/>
        <end position="167"/>
    </location>
</feature>
<feature type="region of interest" description="Disordered" evidence="1">
    <location>
        <begin position="1"/>
        <end position="28"/>
    </location>
</feature>
<gene>
    <name evidence="3" type="ORF">JGUZn3_10500</name>
</gene>
<evidence type="ECO:0000313" key="3">
    <source>
        <dbReference type="EMBL" id="QNT78278.1"/>
    </source>
</evidence>
<dbReference type="KEGG" id="ebla:JGUZn3_10500"/>
<proteinExistence type="predicted"/>
<name>A0A7H1NR68_9PROT</name>
<organism evidence="3 4">
    <name type="scientific">Entomobacter blattae</name>
    <dbReference type="NCBI Taxonomy" id="2762277"/>
    <lineage>
        <taxon>Bacteria</taxon>
        <taxon>Pseudomonadati</taxon>
        <taxon>Pseudomonadota</taxon>
        <taxon>Alphaproteobacteria</taxon>
        <taxon>Acetobacterales</taxon>
        <taxon>Acetobacteraceae</taxon>
        <taxon>Entomobacter</taxon>
    </lineage>
</organism>
<feature type="compositionally biased region" description="Basic and acidic residues" evidence="1">
    <location>
        <begin position="1"/>
        <end position="10"/>
    </location>
</feature>
<dbReference type="Proteomes" id="UP000516349">
    <property type="component" value="Chromosome"/>
</dbReference>
<feature type="compositionally biased region" description="Basic and acidic residues" evidence="1">
    <location>
        <begin position="17"/>
        <end position="28"/>
    </location>
</feature>
<sequence>MIHPQRHELHSQIQQEKSMERQEGMPHSQEEPEILLRAYLLSLFPDIEVVFGFENSLPAPARPYVRITPVDCIRLSTPRHEQIGDSSFLIQPLKLVEHMAFYGEKAAWQIRRFMALFATDHGFEWFKHHTRYSSPLYIEEIKQGTQVNESALFENGWVCEVSLQHNVCIPYTGGSFETSPIPRFHAVL</sequence>
<evidence type="ECO:0000313" key="4">
    <source>
        <dbReference type="Proteomes" id="UP000516349"/>
    </source>
</evidence>
<accession>A0A7H1NR68</accession>
<dbReference type="AlphaFoldDB" id="A0A7H1NR68"/>
<keyword evidence="4" id="KW-1185">Reference proteome</keyword>
<evidence type="ECO:0000256" key="1">
    <source>
        <dbReference type="SAM" id="MobiDB-lite"/>
    </source>
</evidence>
<dbReference type="RefSeq" id="WP_203414609.1">
    <property type="nucleotide sequence ID" value="NZ_CP060244.1"/>
</dbReference>
<dbReference type="Pfam" id="PF23961">
    <property type="entry name" value="Phage_tail_terminator_9"/>
    <property type="match status" value="1"/>
</dbReference>
<evidence type="ECO:0000259" key="2">
    <source>
        <dbReference type="Pfam" id="PF23961"/>
    </source>
</evidence>
<dbReference type="InterPro" id="IPR057087">
    <property type="entry name" value="Gp12-like"/>
</dbReference>
<protein>
    <recommendedName>
        <fullName evidence="2">Phage neck terminator protein gp12-like domain-containing protein</fullName>
    </recommendedName>
</protein>